<dbReference type="InterPro" id="IPR000001">
    <property type="entry name" value="Kringle"/>
</dbReference>
<evidence type="ECO:0000313" key="7">
    <source>
        <dbReference type="EnsemblMetazoa" id="G30891.3:cds"/>
    </source>
</evidence>
<dbReference type="CDD" id="cd00108">
    <property type="entry name" value="KR"/>
    <property type="match status" value="1"/>
</dbReference>
<dbReference type="GO" id="GO:0005615">
    <property type="term" value="C:extracellular space"/>
    <property type="evidence" value="ECO:0007669"/>
    <property type="project" value="TreeGrafter"/>
</dbReference>
<feature type="domain" description="Kringle" evidence="6">
    <location>
        <begin position="33"/>
        <end position="105"/>
    </location>
</feature>
<evidence type="ECO:0000259" key="6">
    <source>
        <dbReference type="PROSITE" id="PS50070"/>
    </source>
</evidence>
<feature type="chain" id="PRO_5036463139" description="Kringle domain-containing protein" evidence="5">
    <location>
        <begin position="25"/>
        <end position="305"/>
    </location>
</feature>
<dbReference type="Pfam" id="PF00051">
    <property type="entry name" value="Kringle"/>
    <property type="match status" value="2"/>
</dbReference>
<organism evidence="7 8">
    <name type="scientific">Magallana gigas</name>
    <name type="common">Pacific oyster</name>
    <name type="synonym">Crassostrea gigas</name>
    <dbReference type="NCBI Taxonomy" id="29159"/>
    <lineage>
        <taxon>Eukaryota</taxon>
        <taxon>Metazoa</taxon>
        <taxon>Spiralia</taxon>
        <taxon>Lophotrochozoa</taxon>
        <taxon>Mollusca</taxon>
        <taxon>Bivalvia</taxon>
        <taxon>Autobranchia</taxon>
        <taxon>Pteriomorphia</taxon>
        <taxon>Ostreida</taxon>
        <taxon>Ostreoidea</taxon>
        <taxon>Ostreidae</taxon>
        <taxon>Magallana</taxon>
    </lineage>
</organism>
<evidence type="ECO:0000313" key="8">
    <source>
        <dbReference type="Proteomes" id="UP000005408"/>
    </source>
</evidence>
<feature type="transmembrane region" description="Helical" evidence="4">
    <location>
        <begin position="246"/>
        <end position="269"/>
    </location>
</feature>
<dbReference type="PANTHER" id="PTHR24261:SF7">
    <property type="entry name" value="KRINGLE DOMAIN-CONTAINING PROTEIN"/>
    <property type="match status" value="1"/>
</dbReference>
<protein>
    <recommendedName>
        <fullName evidence="6">Kringle domain-containing protein</fullName>
    </recommendedName>
</protein>
<dbReference type="InterPro" id="IPR018056">
    <property type="entry name" value="Kringle_CS"/>
</dbReference>
<feature type="domain" description="Kringle" evidence="6">
    <location>
        <begin position="116"/>
        <end position="183"/>
    </location>
</feature>
<keyword evidence="1 3" id="KW-0420">Kringle</keyword>
<dbReference type="InterPro" id="IPR013806">
    <property type="entry name" value="Kringle-like"/>
</dbReference>
<dbReference type="PANTHER" id="PTHR24261">
    <property type="entry name" value="PLASMINOGEN-RELATED"/>
    <property type="match status" value="1"/>
</dbReference>
<dbReference type="PROSITE" id="PS00021">
    <property type="entry name" value="KRINGLE_1"/>
    <property type="match status" value="2"/>
</dbReference>
<keyword evidence="5" id="KW-0732">Signal</keyword>
<evidence type="ECO:0000256" key="3">
    <source>
        <dbReference type="PROSITE-ProRule" id="PRU00121"/>
    </source>
</evidence>
<feature type="disulfide bond" evidence="3">
    <location>
        <begin position="155"/>
        <end position="178"/>
    </location>
</feature>
<keyword evidence="4" id="KW-0812">Transmembrane</keyword>
<evidence type="ECO:0000256" key="2">
    <source>
        <dbReference type="ARBA" id="ARBA00023157"/>
    </source>
</evidence>
<reference evidence="7" key="1">
    <citation type="submission" date="2022-08" db="UniProtKB">
        <authorList>
            <consortium name="EnsemblMetazoa"/>
        </authorList>
    </citation>
    <scope>IDENTIFICATION</scope>
    <source>
        <strain evidence="7">05x7-T-G4-1.051#20</strain>
    </source>
</reference>
<dbReference type="InterPro" id="IPR038178">
    <property type="entry name" value="Kringle_sf"/>
</dbReference>
<evidence type="ECO:0000256" key="1">
    <source>
        <dbReference type="ARBA" id="ARBA00022572"/>
    </source>
</evidence>
<evidence type="ECO:0000256" key="4">
    <source>
        <dbReference type="SAM" id="Phobius"/>
    </source>
</evidence>
<dbReference type="Gene3D" id="2.40.20.10">
    <property type="entry name" value="Plasminogen Kringle 4"/>
    <property type="match status" value="2"/>
</dbReference>
<dbReference type="GO" id="GO:0005102">
    <property type="term" value="F:signaling receptor binding"/>
    <property type="evidence" value="ECO:0007669"/>
    <property type="project" value="TreeGrafter"/>
</dbReference>
<keyword evidence="4" id="KW-1133">Transmembrane helix</keyword>
<feature type="signal peptide" evidence="5">
    <location>
        <begin position="1"/>
        <end position="24"/>
    </location>
</feature>
<evidence type="ECO:0000256" key="5">
    <source>
        <dbReference type="SAM" id="SignalP"/>
    </source>
</evidence>
<dbReference type="SUPFAM" id="SSF57440">
    <property type="entry name" value="Kringle-like"/>
    <property type="match status" value="2"/>
</dbReference>
<keyword evidence="2 3" id="KW-1015">Disulfide bond</keyword>
<dbReference type="InterPro" id="IPR050759">
    <property type="entry name" value="Serine_protease_kringle"/>
</dbReference>
<accession>A0A8W8M1N9</accession>
<name>A0A8W8M1N9_MAGGI</name>
<sequence>MQAMSFLKGILIFVLLGFTPLTQGQLECKVTVHGINYLGLKNVTISGRTCQDWNSQYPHKHEQTDKIMLRNSRNFCRNPDGEPGGPWCYTTDRNKRWEYCNIPSCPITDEQCYEEGKGTAYLGKINVTETGYACRRWDSEAVFVYQVFEHLENYCRSPDSAPFPWCLSTAPGKRWEKCQIPICGRHGTTKTQTATTSATMSATNTAATTTFQQSTALKSENNSKNKERIIAANDGSCEQNSVKVEVVTVVTLVCVLLTTVGSIYIIVLLRQNRLQCFPGQNTPYALNNVYDSGVSDIQPIVYSSR</sequence>
<dbReference type="PRINTS" id="PR00018">
    <property type="entry name" value="KRINGLE"/>
</dbReference>
<dbReference type="OrthoDB" id="5917794at2759"/>
<keyword evidence="8" id="KW-1185">Reference proteome</keyword>
<dbReference type="EnsemblMetazoa" id="G30891.3">
    <property type="protein sequence ID" value="G30891.3:cds"/>
    <property type="gene ID" value="G30891"/>
</dbReference>
<keyword evidence="4" id="KW-0472">Membrane</keyword>
<comment type="caution">
    <text evidence="3">Lacks conserved residue(s) required for the propagation of feature annotation.</text>
</comment>
<dbReference type="GO" id="GO:0004175">
    <property type="term" value="F:endopeptidase activity"/>
    <property type="evidence" value="ECO:0007669"/>
    <property type="project" value="TreeGrafter"/>
</dbReference>
<dbReference type="AlphaFoldDB" id="A0A8W8M1N9"/>
<proteinExistence type="predicted"/>
<dbReference type="Proteomes" id="UP000005408">
    <property type="component" value="Unassembled WGS sequence"/>
</dbReference>
<dbReference type="SMART" id="SM00130">
    <property type="entry name" value="KR"/>
    <property type="match status" value="2"/>
</dbReference>
<dbReference type="PROSITE" id="PS50070">
    <property type="entry name" value="KRINGLE_2"/>
    <property type="match status" value="2"/>
</dbReference>